<dbReference type="InterPro" id="IPR005153">
    <property type="entry name" value="MbtH-like_dom"/>
</dbReference>
<dbReference type="PANTHER" id="PTHR38444:SF1">
    <property type="entry name" value="ENTEROBACTIN BIOSYNTHESIS PROTEIN YBDZ"/>
    <property type="match status" value="1"/>
</dbReference>
<gene>
    <name evidence="2" type="ORF">G443_001614</name>
</gene>
<keyword evidence="3" id="KW-1185">Reference proteome</keyword>
<dbReference type="SMART" id="SM00923">
    <property type="entry name" value="MbtH"/>
    <property type="match status" value="1"/>
</dbReference>
<name>A0ABT1JFS2_ACTCY</name>
<dbReference type="Pfam" id="PF03621">
    <property type="entry name" value="MbtH"/>
    <property type="match status" value="1"/>
</dbReference>
<dbReference type="Proteomes" id="UP000791080">
    <property type="component" value="Unassembled WGS sequence"/>
</dbReference>
<dbReference type="Gene3D" id="3.90.820.10">
    <property type="entry name" value="Structural Genomics, Unknown Function 30-nov-00 1gh9 Mol_id"/>
    <property type="match status" value="1"/>
</dbReference>
<reference evidence="2 3" key="1">
    <citation type="submission" date="2013-07" db="EMBL/GenBank/DDBJ databases">
        <authorList>
            <consortium name="DOE Joint Genome Institute"/>
            <person name="Reeve W."/>
            <person name="Huntemann M."/>
            <person name="Han J."/>
            <person name="Chen A."/>
            <person name="Kyrpides N."/>
            <person name="Mavromatis K."/>
            <person name="Markowitz V."/>
            <person name="Palaniappan K."/>
            <person name="Ivanova N."/>
            <person name="Schaumberg A."/>
            <person name="Pati A."/>
            <person name="Liolios K."/>
            <person name="Nordberg H.P."/>
            <person name="Cantor M.N."/>
            <person name="Hua S.X."/>
            <person name="Woyke T."/>
        </authorList>
    </citation>
    <scope>NUCLEOTIDE SEQUENCE [LARGE SCALE GENOMIC DNA]</scope>
    <source>
        <strain evidence="2 3">DSM 43889</strain>
    </source>
</reference>
<dbReference type="EMBL" id="AUBJ02000001">
    <property type="protein sequence ID" value="MCP2331344.1"/>
    <property type="molecule type" value="Genomic_DNA"/>
</dbReference>
<dbReference type="InterPro" id="IPR038020">
    <property type="entry name" value="MbtH-like_sf"/>
</dbReference>
<reference evidence="2 3" key="2">
    <citation type="submission" date="2022-06" db="EMBL/GenBank/DDBJ databases">
        <title>Genomic Encyclopedia of Type Strains, Phase I: the one thousand microbial genomes (KMG-I) project.</title>
        <authorList>
            <person name="Kyrpides N."/>
        </authorList>
    </citation>
    <scope>NUCLEOTIDE SEQUENCE [LARGE SCALE GENOMIC DNA]</scope>
    <source>
        <strain evidence="2 3">DSM 43889</strain>
    </source>
</reference>
<sequence length="73" mass="7901">MTKRTKGTTGAEATHHRFLVLGNETGQYSVRPAFAEVPSGWTVAFGADTRRNCLDFLVSRCPVAQGRGSFRAG</sequence>
<evidence type="ECO:0000313" key="3">
    <source>
        <dbReference type="Proteomes" id="UP000791080"/>
    </source>
</evidence>
<feature type="domain" description="MbtH-like" evidence="1">
    <location>
        <begin position="9"/>
        <end position="59"/>
    </location>
</feature>
<dbReference type="InterPro" id="IPR037407">
    <property type="entry name" value="MLP_fam"/>
</dbReference>
<evidence type="ECO:0000313" key="2">
    <source>
        <dbReference type="EMBL" id="MCP2331344.1"/>
    </source>
</evidence>
<dbReference type="PANTHER" id="PTHR38444">
    <property type="entry name" value="ENTEROBACTIN BIOSYNTHESIS PROTEIN YBDZ"/>
    <property type="match status" value="1"/>
</dbReference>
<dbReference type="RefSeq" id="WP_051314441.1">
    <property type="nucleotide sequence ID" value="NZ_AUBJ02000001.1"/>
</dbReference>
<dbReference type="SUPFAM" id="SSF160582">
    <property type="entry name" value="MbtH-like"/>
    <property type="match status" value="1"/>
</dbReference>
<evidence type="ECO:0000259" key="1">
    <source>
        <dbReference type="SMART" id="SM00923"/>
    </source>
</evidence>
<accession>A0ABT1JFS2</accession>
<protein>
    <submittedName>
        <fullName evidence="2">Conserved protein YbdZ, MbtH family</fullName>
    </submittedName>
</protein>
<proteinExistence type="predicted"/>
<comment type="caution">
    <text evidence="2">The sequence shown here is derived from an EMBL/GenBank/DDBJ whole genome shotgun (WGS) entry which is preliminary data.</text>
</comment>
<organism evidence="2 3">
    <name type="scientific">Actinoalloteichus caeruleus DSM 43889</name>
    <dbReference type="NCBI Taxonomy" id="1120930"/>
    <lineage>
        <taxon>Bacteria</taxon>
        <taxon>Bacillati</taxon>
        <taxon>Actinomycetota</taxon>
        <taxon>Actinomycetes</taxon>
        <taxon>Pseudonocardiales</taxon>
        <taxon>Pseudonocardiaceae</taxon>
        <taxon>Actinoalloteichus</taxon>
        <taxon>Actinoalloteichus cyanogriseus</taxon>
    </lineage>
</organism>